<organism evidence="1 2">
    <name type="scientific">Handroanthus impetiginosus</name>
    <dbReference type="NCBI Taxonomy" id="429701"/>
    <lineage>
        <taxon>Eukaryota</taxon>
        <taxon>Viridiplantae</taxon>
        <taxon>Streptophyta</taxon>
        <taxon>Embryophyta</taxon>
        <taxon>Tracheophyta</taxon>
        <taxon>Spermatophyta</taxon>
        <taxon>Magnoliopsida</taxon>
        <taxon>eudicotyledons</taxon>
        <taxon>Gunneridae</taxon>
        <taxon>Pentapetalae</taxon>
        <taxon>asterids</taxon>
        <taxon>lamiids</taxon>
        <taxon>Lamiales</taxon>
        <taxon>Bignoniaceae</taxon>
        <taxon>Crescentiina</taxon>
        <taxon>Tabebuia alliance</taxon>
        <taxon>Handroanthus</taxon>
    </lineage>
</organism>
<sequence>MEHPLLVSASNSFKSMAEKKISISENSSLERSKISKWVYIFQREFATVNPALVDVVGTDEATTCIGIAIRNCKSGMISVAHMDFPSVVDMGLSQMLSLVADDDSDALLDV</sequence>
<evidence type="ECO:0000313" key="2">
    <source>
        <dbReference type="Proteomes" id="UP000231279"/>
    </source>
</evidence>
<gene>
    <name evidence="1" type="ORF">CDL12_30506</name>
</gene>
<dbReference type="STRING" id="429701.A0A2G9FVR3"/>
<keyword evidence="2" id="KW-1185">Reference proteome</keyword>
<evidence type="ECO:0008006" key="3">
    <source>
        <dbReference type="Google" id="ProtNLM"/>
    </source>
</evidence>
<name>A0A2G9FVR3_9LAMI</name>
<dbReference type="Pfam" id="PF14736">
    <property type="entry name" value="N_Asn_amidohyd"/>
    <property type="match status" value="1"/>
</dbReference>
<dbReference type="EMBL" id="NKXS01011542">
    <property type="protein sequence ID" value="PIM97031.1"/>
    <property type="molecule type" value="Genomic_DNA"/>
</dbReference>
<evidence type="ECO:0000313" key="1">
    <source>
        <dbReference type="EMBL" id="PIM97031.1"/>
    </source>
</evidence>
<accession>A0A2G9FVR3</accession>
<protein>
    <recommendedName>
        <fullName evidence="3">Protein N-terminal asparagine amidohydrolase</fullName>
    </recommendedName>
</protein>
<comment type="caution">
    <text evidence="1">The sequence shown here is derived from an EMBL/GenBank/DDBJ whole genome shotgun (WGS) entry which is preliminary data.</text>
</comment>
<dbReference type="OrthoDB" id="539995at2759"/>
<dbReference type="GO" id="GO:0005634">
    <property type="term" value="C:nucleus"/>
    <property type="evidence" value="ECO:0007669"/>
    <property type="project" value="TreeGrafter"/>
</dbReference>
<dbReference type="GO" id="GO:0008418">
    <property type="term" value="F:protein-N-terminal asparagine amidohydrolase activity"/>
    <property type="evidence" value="ECO:0007669"/>
    <property type="project" value="InterPro"/>
</dbReference>
<dbReference type="InterPro" id="IPR026750">
    <property type="entry name" value="NTAN1"/>
</dbReference>
<dbReference type="PANTHER" id="PTHR12498:SF0">
    <property type="entry name" value="PROTEIN N-TERMINAL ASPARAGINE AMIDOHYDROLASE"/>
    <property type="match status" value="1"/>
</dbReference>
<dbReference type="GO" id="GO:0006511">
    <property type="term" value="P:ubiquitin-dependent protein catabolic process"/>
    <property type="evidence" value="ECO:0007669"/>
    <property type="project" value="TreeGrafter"/>
</dbReference>
<dbReference type="AlphaFoldDB" id="A0A2G9FVR3"/>
<reference evidence="2" key="1">
    <citation type="journal article" date="2018" name="Gigascience">
        <title>Genome assembly of the Pink Ipe (Handroanthus impetiginosus, Bignoniaceae), a highly valued, ecologically keystone Neotropical timber forest tree.</title>
        <authorList>
            <person name="Silva-Junior O.B."/>
            <person name="Grattapaglia D."/>
            <person name="Novaes E."/>
            <person name="Collevatti R.G."/>
        </authorList>
    </citation>
    <scope>NUCLEOTIDE SEQUENCE [LARGE SCALE GENOMIC DNA]</scope>
    <source>
        <strain evidence="2">cv. UFG-1</strain>
    </source>
</reference>
<dbReference type="Proteomes" id="UP000231279">
    <property type="component" value="Unassembled WGS sequence"/>
</dbReference>
<dbReference type="PANTHER" id="PTHR12498">
    <property type="entry name" value="N-TERMINAL ASPARAGINE AMIDOHYDROLASE"/>
    <property type="match status" value="1"/>
</dbReference>
<proteinExistence type="predicted"/>